<evidence type="ECO:0000259" key="1">
    <source>
        <dbReference type="Pfam" id="PF23088"/>
    </source>
</evidence>
<name>A0A7T8KHF2_CALRO</name>
<evidence type="ECO:0000313" key="3">
    <source>
        <dbReference type="Proteomes" id="UP000595437"/>
    </source>
</evidence>
<dbReference type="InterPro" id="IPR055475">
    <property type="entry name" value="DUF7047"/>
</dbReference>
<protein>
    <recommendedName>
        <fullName evidence="1">DUF7047 domain-containing protein</fullName>
    </recommendedName>
</protein>
<organism evidence="2 3">
    <name type="scientific">Caligus rogercresseyi</name>
    <name type="common">Sea louse</name>
    <dbReference type="NCBI Taxonomy" id="217165"/>
    <lineage>
        <taxon>Eukaryota</taxon>
        <taxon>Metazoa</taxon>
        <taxon>Ecdysozoa</taxon>
        <taxon>Arthropoda</taxon>
        <taxon>Crustacea</taxon>
        <taxon>Multicrustacea</taxon>
        <taxon>Hexanauplia</taxon>
        <taxon>Copepoda</taxon>
        <taxon>Siphonostomatoida</taxon>
        <taxon>Caligidae</taxon>
        <taxon>Caligus</taxon>
    </lineage>
</organism>
<dbReference type="EMBL" id="CP045890">
    <property type="protein sequence ID" value="QQP55901.1"/>
    <property type="molecule type" value="Genomic_DNA"/>
</dbReference>
<proteinExistence type="predicted"/>
<evidence type="ECO:0000313" key="2">
    <source>
        <dbReference type="EMBL" id="QQP55901.1"/>
    </source>
</evidence>
<reference evidence="3" key="1">
    <citation type="submission" date="2021-01" db="EMBL/GenBank/DDBJ databases">
        <title>Caligus Genome Assembly.</title>
        <authorList>
            <person name="Gallardo-Escarate C."/>
        </authorList>
    </citation>
    <scope>NUCLEOTIDE SEQUENCE [LARGE SCALE GENOMIC DNA]</scope>
</reference>
<dbReference type="Proteomes" id="UP000595437">
    <property type="component" value="Chromosome 1"/>
</dbReference>
<accession>A0A7T8KHF2</accession>
<feature type="domain" description="DUF7047" evidence="1">
    <location>
        <begin position="3"/>
        <end position="60"/>
    </location>
</feature>
<keyword evidence="3" id="KW-1185">Reference proteome</keyword>
<dbReference type="Pfam" id="PF23088">
    <property type="entry name" value="DUF7047"/>
    <property type="match status" value="1"/>
</dbReference>
<dbReference type="AlphaFoldDB" id="A0A7T8KHF2"/>
<dbReference type="OrthoDB" id="6771932at2759"/>
<gene>
    <name evidence="2" type="ORF">FKW44_000372</name>
</gene>
<sequence length="71" mass="8063">MLTKRDLFSVCGKLLGHYPVAGWLRTSTSFIKRSCLVEGWSEPAGLFSMSLLKEVLDRSERQPCPCEMDRV</sequence>